<accession>A0AAV5SNI2</accession>
<evidence type="ECO:0000313" key="1">
    <source>
        <dbReference type="EMBL" id="GMS81714.1"/>
    </source>
</evidence>
<dbReference type="AlphaFoldDB" id="A0AAV5SNI2"/>
<proteinExistence type="predicted"/>
<dbReference type="Proteomes" id="UP001432027">
    <property type="component" value="Unassembled WGS sequence"/>
</dbReference>
<gene>
    <name evidence="1" type="ORF">PENTCL1PPCAC_3889</name>
</gene>
<comment type="caution">
    <text evidence="1">The sequence shown here is derived from an EMBL/GenBank/DDBJ whole genome shotgun (WGS) entry which is preliminary data.</text>
</comment>
<dbReference type="EMBL" id="BTSX01000001">
    <property type="protein sequence ID" value="GMS81714.1"/>
    <property type="molecule type" value="Genomic_DNA"/>
</dbReference>
<organism evidence="1 2">
    <name type="scientific">Pristionchus entomophagus</name>
    <dbReference type="NCBI Taxonomy" id="358040"/>
    <lineage>
        <taxon>Eukaryota</taxon>
        <taxon>Metazoa</taxon>
        <taxon>Ecdysozoa</taxon>
        <taxon>Nematoda</taxon>
        <taxon>Chromadorea</taxon>
        <taxon>Rhabditida</taxon>
        <taxon>Rhabditina</taxon>
        <taxon>Diplogasteromorpha</taxon>
        <taxon>Diplogasteroidea</taxon>
        <taxon>Neodiplogasteridae</taxon>
        <taxon>Pristionchus</taxon>
    </lineage>
</organism>
<evidence type="ECO:0000313" key="2">
    <source>
        <dbReference type="Proteomes" id="UP001432027"/>
    </source>
</evidence>
<feature type="non-terminal residue" evidence="1">
    <location>
        <position position="1"/>
    </location>
</feature>
<feature type="non-terminal residue" evidence="1">
    <location>
        <position position="87"/>
    </location>
</feature>
<keyword evidence="2" id="KW-1185">Reference proteome</keyword>
<protein>
    <submittedName>
        <fullName evidence="1">Uncharacterized protein</fullName>
    </submittedName>
</protein>
<sequence length="87" mass="9604">IFHLSSQYLILPCDILLRYVDCLHWIGALGSVFIVPDHLVLLVATEAETERAHDAVFALGAGRTSSRIDLAHSLVFNAPATREHVHC</sequence>
<reference evidence="1" key="1">
    <citation type="submission" date="2023-10" db="EMBL/GenBank/DDBJ databases">
        <title>Genome assembly of Pristionchus species.</title>
        <authorList>
            <person name="Yoshida K."/>
            <person name="Sommer R.J."/>
        </authorList>
    </citation>
    <scope>NUCLEOTIDE SEQUENCE</scope>
    <source>
        <strain evidence="1">RS0144</strain>
    </source>
</reference>
<name>A0AAV5SNI2_9BILA</name>